<dbReference type="Proteomes" id="UP000194127">
    <property type="component" value="Unassembled WGS sequence"/>
</dbReference>
<keyword evidence="3" id="KW-1185">Reference proteome</keyword>
<feature type="compositionally biased region" description="Basic and acidic residues" evidence="1">
    <location>
        <begin position="206"/>
        <end position="223"/>
    </location>
</feature>
<evidence type="ECO:0000256" key="1">
    <source>
        <dbReference type="SAM" id="MobiDB-lite"/>
    </source>
</evidence>
<evidence type="ECO:0000313" key="3">
    <source>
        <dbReference type="Proteomes" id="UP000194127"/>
    </source>
</evidence>
<dbReference type="RefSeq" id="XP_024338660.1">
    <property type="nucleotide sequence ID" value="XM_024485757.1"/>
</dbReference>
<protein>
    <submittedName>
        <fullName evidence="2">Uncharacterized protein</fullName>
    </submittedName>
</protein>
<gene>
    <name evidence="2" type="ORF">POSPLADRAFT_1145056</name>
</gene>
<dbReference type="STRING" id="670580.A0A1X6N060"/>
<accession>A0A1X6N060</accession>
<dbReference type="OrthoDB" id="2753716at2759"/>
<reference evidence="2 3" key="1">
    <citation type="submission" date="2017-04" db="EMBL/GenBank/DDBJ databases">
        <title>Genome Sequence of the Model Brown-Rot Fungus Postia placenta SB12.</title>
        <authorList>
            <consortium name="DOE Joint Genome Institute"/>
            <person name="Gaskell J."/>
            <person name="Kersten P."/>
            <person name="Larrondo L.F."/>
            <person name="Canessa P."/>
            <person name="Martinez D."/>
            <person name="Hibbett D."/>
            <person name="Schmoll M."/>
            <person name="Kubicek C.P."/>
            <person name="Martinez A.T."/>
            <person name="Yadav J."/>
            <person name="Master E."/>
            <person name="Magnuson J.K."/>
            <person name="James T."/>
            <person name="Yaver D."/>
            <person name="Berka R."/>
            <person name="Labutti K."/>
            <person name="Lipzen A."/>
            <person name="Aerts A."/>
            <person name="Barry K."/>
            <person name="Henrissat B."/>
            <person name="Blanchette R."/>
            <person name="Grigoriev I."/>
            <person name="Cullen D."/>
        </authorList>
    </citation>
    <scope>NUCLEOTIDE SEQUENCE [LARGE SCALE GENOMIC DNA]</scope>
    <source>
        <strain evidence="2 3">MAD-698-R-SB12</strain>
    </source>
</reference>
<feature type="region of interest" description="Disordered" evidence="1">
    <location>
        <begin position="187"/>
        <end position="270"/>
    </location>
</feature>
<dbReference type="EMBL" id="KZ110598">
    <property type="protein sequence ID" value="OSX61866.1"/>
    <property type="molecule type" value="Genomic_DNA"/>
</dbReference>
<dbReference type="AlphaFoldDB" id="A0A1X6N060"/>
<evidence type="ECO:0000313" key="2">
    <source>
        <dbReference type="EMBL" id="OSX61866.1"/>
    </source>
</evidence>
<sequence length="502" mass="55779">MATPLEFSPSSLALLPNLAFSPPIGIYIALWLDPVGMAEELDIPSVLTAAQAMTPRKYLGYVHVVRDFPLPSRPWHRCHIRFVGEGMPEEQPEKGILSDMCTPIEPTTAHPAGREPLHPSRPFPYPNCYQHHFIDDLVRVPTQIMQYDDCVRLRPREMRRHMNYENGDWVIRRALVKNMEADREIANLNHDAENSGVPPAMEVDGEDHATDSDGHEESDDKQGRSITPVSRSEIGSVSDDMEMSDSDGSSFEVRSRDSLQEDSDDSGDPPDFMQVLALVMTAGDKLDMDIDILPLVRISLDLTEGGKFEDPRGFLEEVATMTQLIQQARTNIIREYKARNPPMATPQMQRGTNLEQCFEDSMETVNVTPPESIHVENPVQAALLTDSSSVVDPAAQDGAPEGLVRGRTAATHAGDIDISQNAAHIATESADHMHEPATAMARGLMSIRRLVQTGRDIVKLPHISAKDLKPVAIVRASRQRCSALVGRIRRVLRLRKGRDVPH</sequence>
<proteinExistence type="predicted"/>
<organism evidence="2 3">
    <name type="scientific">Postia placenta MAD-698-R-SB12</name>
    <dbReference type="NCBI Taxonomy" id="670580"/>
    <lineage>
        <taxon>Eukaryota</taxon>
        <taxon>Fungi</taxon>
        <taxon>Dikarya</taxon>
        <taxon>Basidiomycota</taxon>
        <taxon>Agaricomycotina</taxon>
        <taxon>Agaricomycetes</taxon>
        <taxon>Polyporales</taxon>
        <taxon>Adustoporiaceae</taxon>
        <taxon>Rhodonia</taxon>
    </lineage>
</organism>
<name>A0A1X6N060_9APHY</name>
<dbReference type="GeneID" id="36330706"/>